<organism evidence="1 2">
    <name type="scientific">Macrococcus epidermidis</name>
    <dbReference type="NCBI Taxonomy" id="1902580"/>
    <lineage>
        <taxon>Bacteria</taxon>
        <taxon>Bacillati</taxon>
        <taxon>Bacillota</taxon>
        <taxon>Bacilli</taxon>
        <taxon>Bacillales</taxon>
        <taxon>Staphylococcaceae</taxon>
        <taxon>Macrococcus</taxon>
    </lineage>
</organism>
<evidence type="ECO:0000313" key="1">
    <source>
        <dbReference type="EMBL" id="RAK45942.1"/>
    </source>
</evidence>
<dbReference type="Proteomes" id="UP000249808">
    <property type="component" value="Unassembled WGS sequence"/>
</dbReference>
<protein>
    <submittedName>
        <fullName evidence="1">Uncharacterized protein</fullName>
    </submittedName>
</protein>
<name>A0A327ZUH4_9STAP</name>
<reference evidence="1 2" key="1">
    <citation type="journal article" date="2018" name="Front. Microbiol.">
        <title>Description and Comparative Genomics of Macrococcus caseolyticus subsp. hominis subsp. nov., Macrococcus goetzii sp. nov., Macrococcus epidermidis sp. nov., and Macrococcus bohemicus sp. nov., Novel Macrococci From Human Clinical Material With Virulence Potential and Suspected Uptake of Foreign DNA by Natural Transformation.</title>
        <authorList>
            <person name="Maslanova I."/>
            <person name="Wertheimer Z."/>
            <person name="Sedlacek I."/>
            <person name="Svec P."/>
            <person name="Indrakova A."/>
            <person name="Kovarovic V."/>
            <person name="Schumann P."/>
            <person name="Sproer C."/>
            <person name="Kralova S."/>
            <person name="Sedo O."/>
            <person name="Kristofova L."/>
            <person name="Vrbovska V."/>
            <person name="Fuzik T."/>
            <person name="Petras P."/>
            <person name="Zdrahal Z."/>
            <person name="Ruzickova V."/>
            <person name="Doskar J."/>
            <person name="Pantucek R."/>
        </authorList>
    </citation>
    <scope>NUCLEOTIDE SEQUENCE [LARGE SCALE GENOMIC DNA]</scope>
    <source>
        <strain evidence="1 2">01/688</strain>
    </source>
</reference>
<dbReference type="EMBL" id="PZJH01000001">
    <property type="protein sequence ID" value="RAK45942.1"/>
    <property type="molecule type" value="Genomic_DNA"/>
</dbReference>
<gene>
    <name evidence="1" type="ORF">BHU61_00415</name>
</gene>
<sequence length="170" mass="20327">MMKNAVRMYILRNLKQQRFSYSKLLLSDSENGIIDLCQKDSIDIIYEINPNFVKIQTNIQFHEKYLDLLMFPTPCIVTDEKVEDIKLFLNYVNRIIKSFGRFYLDEYNDIAYSLRIPYDFFNNNKERMMNELIDTPISFYMDINQILVAILIDLINVEEAEKKLNEVFGY</sequence>
<evidence type="ECO:0000313" key="2">
    <source>
        <dbReference type="Proteomes" id="UP000249808"/>
    </source>
</evidence>
<dbReference type="RefSeq" id="WP_111714121.1">
    <property type="nucleotide sequence ID" value="NZ_JBHSSR010000001.1"/>
</dbReference>
<dbReference type="AlphaFoldDB" id="A0A327ZUH4"/>
<comment type="caution">
    <text evidence="1">The sequence shown here is derived from an EMBL/GenBank/DDBJ whole genome shotgun (WGS) entry which is preliminary data.</text>
</comment>
<proteinExistence type="predicted"/>
<keyword evidence="2" id="KW-1185">Reference proteome</keyword>
<accession>A0A327ZUH4</accession>